<dbReference type="Pfam" id="PF05521">
    <property type="entry name" value="Phage_HCP"/>
    <property type="match status" value="1"/>
</dbReference>
<evidence type="ECO:0000313" key="2">
    <source>
        <dbReference type="Proteomes" id="UP000501366"/>
    </source>
</evidence>
<dbReference type="Gene3D" id="2.40.10.270">
    <property type="entry name" value="Bacteriophage SPP1 head-tail adaptor protein"/>
    <property type="match status" value="1"/>
</dbReference>
<dbReference type="InterPro" id="IPR038666">
    <property type="entry name" value="SSP1_head-tail_sf"/>
</dbReference>
<evidence type="ECO:0000313" key="1">
    <source>
        <dbReference type="EMBL" id="QIM66510.1"/>
    </source>
</evidence>
<dbReference type="Proteomes" id="UP000501366">
    <property type="component" value="Chromosome"/>
</dbReference>
<dbReference type="InterPro" id="IPR008767">
    <property type="entry name" value="Phage_SPP1_head-tail_adaptor"/>
</dbReference>
<reference evidence="1 2" key="1">
    <citation type="submission" date="2016-03" db="EMBL/GenBank/DDBJ databases">
        <authorList>
            <person name="Bojesen A.M."/>
            <person name="Planet P."/>
            <person name="Hansen M.J."/>
        </authorList>
    </citation>
    <scope>NUCLEOTIDE SEQUENCE [LARGE SCALE GENOMIC DNA]</scope>
    <source>
        <strain evidence="1 2">B 234/94</strain>
    </source>
</reference>
<organism evidence="1 2">
    <name type="scientific">Mannheimia granulomatis</name>
    <dbReference type="NCBI Taxonomy" id="85402"/>
    <lineage>
        <taxon>Bacteria</taxon>
        <taxon>Pseudomonadati</taxon>
        <taxon>Pseudomonadota</taxon>
        <taxon>Gammaproteobacteria</taxon>
        <taxon>Pasteurellales</taxon>
        <taxon>Pasteurellaceae</taxon>
        <taxon>Mannheimia</taxon>
    </lineage>
</organism>
<gene>
    <name evidence="1" type="ORF">A4G16_03525</name>
</gene>
<dbReference type="RefSeq" id="WP_165888727.1">
    <property type="nucleotide sequence ID" value="NZ_CP015030.1"/>
</dbReference>
<dbReference type="AlphaFoldDB" id="A0A6G8JH46"/>
<dbReference type="NCBIfam" id="TIGR01563">
    <property type="entry name" value="gp16_SPP1"/>
    <property type="match status" value="1"/>
</dbReference>
<dbReference type="EMBL" id="CP015030">
    <property type="protein sequence ID" value="QIM66510.1"/>
    <property type="molecule type" value="Genomic_DNA"/>
</dbReference>
<protein>
    <submittedName>
        <fullName evidence="1">Phage head-tail adapter protein</fullName>
    </submittedName>
</protein>
<accession>A0A6G8JH46</accession>
<sequence length="115" mass="13390">MARMVKAGKFDKVITIQKAVVGSNNFGSVKRNWQDVKTIRASIEPLQGREYFSGPFQLGENITRIRIRYQPDLEIDRKMRIKYGNKLFDVYSVIDDKERHEEIQIMCKEGEAHNG</sequence>
<proteinExistence type="predicted"/>
<name>A0A6G8JH46_9PAST</name>
<dbReference type="KEGG" id="mgra:A4G16_03525"/>